<dbReference type="PANTHER" id="PTHR30419:SF8">
    <property type="entry name" value="NITROGEN ASSIMILATION TRANSCRIPTIONAL ACTIVATOR-RELATED"/>
    <property type="match status" value="1"/>
</dbReference>
<evidence type="ECO:0000313" key="9">
    <source>
        <dbReference type="Proteomes" id="UP000014160"/>
    </source>
</evidence>
<comment type="caution">
    <text evidence="6">The sequence shown here is derived from an EMBL/GenBank/DDBJ whole genome shotgun (WGS) entry which is preliminary data.</text>
</comment>
<evidence type="ECO:0000256" key="4">
    <source>
        <dbReference type="ARBA" id="ARBA00023163"/>
    </source>
</evidence>
<dbReference type="Proteomes" id="UP000014160">
    <property type="component" value="Unassembled WGS sequence"/>
</dbReference>
<dbReference type="GO" id="GO:0003700">
    <property type="term" value="F:DNA-binding transcription factor activity"/>
    <property type="evidence" value="ECO:0007669"/>
    <property type="project" value="InterPro"/>
</dbReference>
<keyword evidence="4" id="KW-0804">Transcription</keyword>
<dbReference type="EMBL" id="AJDQ01000026">
    <property type="protein sequence ID" value="EOI52188.1"/>
    <property type="molecule type" value="Genomic_DNA"/>
</dbReference>
<gene>
    <name evidence="7" type="ORF">I592_04048</name>
    <name evidence="6" type="ORF">UKC_04084</name>
</gene>
<dbReference type="GO" id="GO:0005829">
    <property type="term" value="C:cytosol"/>
    <property type="evidence" value="ECO:0007669"/>
    <property type="project" value="TreeGrafter"/>
</dbReference>
<dbReference type="InterPro" id="IPR000847">
    <property type="entry name" value="LysR_HTH_N"/>
</dbReference>
<dbReference type="Gene3D" id="1.10.10.10">
    <property type="entry name" value="Winged helix-like DNA-binding domain superfamily/Winged helix DNA-binding domain"/>
    <property type="match status" value="1"/>
</dbReference>
<dbReference type="EMBL" id="ASWH01000003">
    <property type="protein sequence ID" value="EOW78455.1"/>
    <property type="molecule type" value="Genomic_DNA"/>
</dbReference>
<evidence type="ECO:0000313" key="8">
    <source>
        <dbReference type="Proteomes" id="UP000013750"/>
    </source>
</evidence>
<protein>
    <recommendedName>
        <fullName evidence="5">HTH lysR-type domain-containing protein</fullName>
    </recommendedName>
</protein>
<keyword evidence="2" id="KW-0805">Transcription regulation</keyword>
<dbReference type="SUPFAM" id="SSF53850">
    <property type="entry name" value="Periplasmic binding protein-like II"/>
    <property type="match status" value="1"/>
</dbReference>
<reference evidence="6 8" key="1">
    <citation type="submission" date="2013-02" db="EMBL/GenBank/DDBJ databases">
        <title>The Genome Sequence of Enterococcus gilvus ATCC BAA-350.</title>
        <authorList>
            <consortium name="The Broad Institute Genome Sequencing Platform"/>
            <consortium name="The Broad Institute Genome Sequencing Center for Infectious Disease"/>
            <person name="Earl A.M."/>
            <person name="Gilmore M.S."/>
            <person name="Lebreton F."/>
            <person name="Walker B."/>
            <person name="Young S.K."/>
            <person name="Zeng Q."/>
            <person name="Gargeya S."/>
            <person name="Fitzgerald M."/>
            <person name="Haas B."/>
            <person name="Abouelleil A."/>
            <person name="Alvarado L."/>
            <person name="Arachchi H.M."/>
            <person name="Berlin A.M."/>
            <person name="Chapman S.B."/>
            <person name="Dewar J."/>
            <person name="Goldberg J."/>
            <person name="Griggs A."/>
            <person name="Gujja S."/>
            <person name="Hansen M."/>
            <person name="Howarth C."/>
            <person name="Imamovic A."/>
            <person name="Larimer J."/>
            <person name="McCowan C."/>
            <person name="Murphy C."/>
            <person name="Neiman D."/>
            <person name="Pearson M."/>
            <person name="Priest M."/>
            <person name="Roberts A."/>
            <person name="Saif S."/>
            <person name="Shea T."/>
            <person name="Sisk P."/>
            <person name="Sykes S."/>
            <person name="Wortman J."/>
            <person name="Nusbaum C."/>
            <person name="Birren B."/>
        </authorList>
    </citation>
    <scope>NUCLEOTIDE SEQUENCE [LARGE SCALE GENOMIC DNA]</scope>
    <source>
        <strain evidence="6 8">ATCC BAA-350</strain>
    </source>
</reference>
<dbReference type="InterPro" id="IPR036390">
    <property type="entry name" value="WH_DNA-bd_sf"/>
</dbReference>
<dbReference type="InterPro" id="IPR005119">
    <property type="entry name" value="LysR_subst-bd"/>
</dbReference>
<evidence type="ECO:0000313" key="7">
    <source>
        <dbReference type="EMBL" id="EOW78455.1"/>
    </source>
</evidence>
<dbReference type="eggNOG" id="COG0583">
    <property type="taxonomic scope" value="Bacteria"/>
</dbReference>
<dbReference type="AlphaFoldDB" id="R2XC70"/>
<dbReference type="GO" id="GO:0003677">
    <property type="term" value="F:DNA binding"/>
    <property type="evidence" value="ECO:0007669"/>
    <property type="project" value="UniProtKB-KW"/>
</dbReference>
<dbReference type="PROSITE" id="PS50931">
    <property type="entry name" value="HTH_LYSR"/>
    <property type="match status" value="1"/>
</dbReference>
<sequence length="299" mass="34107">MELRQLRYFIEIVNSQNYSNAAKNLFITQPTLSWNMGKLQSELGTKLLYQVGNKVFPTTSGIELYKGGLEIIHSFDSLINSIEGSNNTSSKELVIGSNAIIFPSIMPLIQEFKNVYPSFSISIEEAGSIKIQEKVVNEEIELGIVSLPVVEPGLEIEQNIFSSFHYDAYLLMRANHRLAHSKTIDIKELKSEIFCSMNKDYVLWHMLKEKARENGFQPEIRLESNNHDVLVEHIIKYNSIAILPVQLKKTIAKEDKLVWIPIKNSLKPFNIVVIYKRNKPLSPIAASCLEIITDYKFSN</sequence>
<name>R2XC70_9ENTE</name>
<keyword evidence="3" id="KW-0238">DNA-binding</keyword>
<evidence type="ECO:0000256" key="2">
    <source>
        <dbReference type="ARBA" id="ARBA00023015"/>
    </source>
</evidence>
<accession>R2XC70</accession>
<proteinExistence type="inferred from homology"/>
<dbReference type="PATRIC" id="fig|1158614.3.peg.4066"/>
<dbReference type="Proteomes" id="UP000013750">
    <property type="component" value="Unassembled WGS sequence"/>
</dbReference>
<dbReference type="SUPFAM" id="SSF46785">
    <property type="entry name" value="Winged helix' DNA-binding domain"/>
    <property type="match status" value="1"/>
</dbReference>
<evidence type="ECO:0000259" key="5">
    <source>
        <dbReference type="PROSITE" id="PS50931"/>
    </source>
</evidence>
<dbReference type="InterPro" id="IPR036388">
    <property type="entry name" value="WH-like_DNA-bd_sf"/>
</dbReference>
<dbReference type="PANTHER" id="PTHR30419">
    <property type="entry name" value="HTH-TYPE TRANSCRIPTIONAL REGULATOR YBHD"/>
    <property type="match status" value="1"/>
</dbReference>
<organism evidence="6 8">
    <name type="scientific">Enterococcus gilvus ATCC BAA-350</name>
    <dbReference type="NCBI Taxonomy" id="1158614"/>
    <lineage>
        <taxon>Bacteria</taxon>
        <taxon>Bacillati</taxon>
        <taxon>Bacillota</taxon>
        <taxon>Bacilli</taxon>
        <taxon>Lactobacillales</taxon>
        <taxon>Enterococcaceae</taxon>
        <taxon>Enterococcus</taxon>
    </lineage>
</organism>
<dbReference type="InterPro" id="IPR050950">
    <property type="entry name" value="HTH-type_LysR_regulators"/>
</dbReference>
<dbReference type="CDD" id="cd05466">
    <property type="entry name" value="PBP2_LTTR_substrate"/>
    <property type="match status" value="1"/>
</dbReference>
<dbReference type="Pfam" id="PF00126">
    <property type="entry name" value="HTH_1"/>
    <property type="match status" value="1"/>
</dbReference>
<reference evidence="7 9" key="2">
    <citation type="submission" date="2013-03" db="EMBL/GenBank/DDBJ databases">
        <title>The Genome Sequence of Enterococcus gilvus ATCC BAA-350 (PacBio/Illumina hybrid assembly).</title>
        <authorList>
            <consortium name="The Broad Institute Genomics Platform"/>
            <consortium name="The Broad Institute Genome Sequencing Center for Infectious Disease"/>
            <person name="Earl A."/>
            <person name="Russ C."/>
            <person name="Gilmore M."/>
            <person name="Surin D."/>
            <person name="Walker B."/>
            <person name="Young S."/>
            <person name="Zeng Q."/>
            <person name="Gargeya S."/>
            <person name="Fitzgerald M."/>
            <person name="Haas B."/>
            <person name="Abouelleil A."/>
            <person name="Allen A.W."/>
            <person name="Alvarado L."/>
            <person name="Arachchi H.M."/>
            <person name="Berlin A.M."/>
            <person name="Chapman S.B."/>
            <person name="Gainer-Dewar J."/>
            <person name="Goldberg J."/>
            <person name="Griggs A."/>
            <person name="Gujja S."/>
            <person name="Hansen M."/>
            <person name="Howarth C."/>
            <person name="Imamovic A."/>
            <person name="Ireland A."/>
            <person name="Larimer J."/>
            <person name="McCowan C."/>
            <person name="Murphy C."/>
            <person name="Pearson M."/>
            <person name="Poon T.W."/>
            <person name="Priest M."/>
            <person name="Roberts A."/>
            <person name="Saif S."/>
            <person name="Shea T."/>
            <person name="Sisk P."/>
            <person name="Sykes S."/>
            <person name="Wortman J."/>
            <person name="Nusbaum C."/>
            <person name="Birren B."/>
        </authorList>
    </citation>
    <scope>NUCLEOTIDE SEQUENCE [LARGE SCALE GENOMIC DNA]</scope>
    <source>
        <strain evidence="7 9">ATCC BAA-350</strain>
    </source>
</reference>
<dbReference type="Pfam" id="PF03466">
    <property type="entry name" value="LysR_substrate"/>
    <property type="match status" value="1"/>
</dbReference>
<evidence type="ECO:0000256" key="3">
    <source>
        <dbReference type="ARBA" id="ARBA00023125"/>
    </source>
</evidence>
<evidence type="ECO:0000256" key="1">
    <source>
        <dbReference type="ARBA" id="ARBA00009437"/>
    </source>
</evidence>
<dbReference type="HOGENOM" id="CLU_039613_6_2_9"/>
<dbReference type="Gene3D" id="3.40.190.290">
    <property type="match status" value="1"/>
</dbReference>
<evidence type="ECO:0000313" key="6">
    <source>
        <dbReference type="EMBL" id="EOI52188.1"/>
    </source>
</evidence>
<keyword evidence="9" id="KW-1185">Reference proteome</keyword>
<feature type="domain" description="HTH lysR-type" evidence="5">
    <location>
        <begin position="1"/>
        <end position="58"/>
    </location>
</feature>
<dbReference type="RefSeq" id="WP_010782397.1">
    <property type="nucleotide sequence ID" value="NZ_ASWH01000003.1"/>
</dbReference>
<comment type="similarity">
    <text evidence="1">Belongs to the LysR transcriptional regulatory family.</text>
</comment>